<dbReference type="PANTHER" id="PTHR45641">
    <property type="entry name" value="TETRATRICOPEPTIDE REPEAT PROTEIN (AFU_ORTHOLOGUE AFUA_6G03870)"/>
    <property type="match status" value="1"/>
</dbReference>
<evidence type="ECO:0000256" key="3">
    <source>
        <dbReference type="PROSITE-ProRule" id="PRU00339"/>
    </source>
</evidence>
<gene>
    <name evidence="5" type="ORF">B0T21DRAFT_447580</name>
</gene>
<keyword evidence="1" id="KW-0677">Repeat</keyword>
<dbReference type="Pfam" id="PF13424">
    <property type="entry name" value="TPR_12"/>
    <property type="match status" value="2"/>
</dbReference>
<sequence>MAAYIQASGMGLQEFLVQFRRNRSKLISGTEKLSHTPFDYELSFATCWSISMESLEGDDPGDLLGILSMLDPDRISEDILKGFAVHSETSEDDTISALRDTCTYIEARVALLDQGLIDSYRDNKESRQFITIHRLVQEAAIRHSGESGQLGESFDNADFGECRRITPHIASLERIFAQHFLPVSQKGPTRPSLPKGRGNFIGLLADAGWYLYEAGSAQGAKTLLNTAEKICDGLMGDKPDLLEALIYNNLGVIYDSENKPAEAFAYASKCADTRSQRMDPYDPEMGNSWNNLGNCALEMGNFSDAQNYFQKTAQAHESSESPSHDLLEGVYSSLGLCHLYQDELDDAEKNLQKAIFPHQYLSPNHFTAITISIVGMLRMKQGRWTEAKETFLRRLALRREIFGREYRLIGTCLHHIAFVDFRLGSYHEAIERLRQAILIFRDASQTRRCLLERSLLKLADCLEIKGDPSDAAEAAQLREEVKRQCTGSETGLIGTEEKYVWNQQVAVEYRCLWP</sequence>
<keyword evidence="6" id="KW-1185">Reference proteome</keyword>
<reference evidence="5" key="1">
    <citation type="submission" date="2023-06" db="EMBL/GenBank/DDBJ databases">
        <title>Genome-scale phylogeny and comparative genomics of the fungal order Sordariales.</title>
        <authorList>
            <consortium name="Lawrence Berkeley National Laboratory"/>
            <person name="Hensen N."/>
            <person name="Bonometti L."/>
            <person name="Westerberg I."/>
            <person name="Brannstrom I.O."/>
            <person name="Guillou S."/>
            <person name="Cros-Aarteil S."/>
            <person name="Calhoun S."/>
            <person name="Haridas S."/>
            <person name="Kuo A."/>
            <person name="Mondo S."/>
            <person name="Pangilinan J."/>
            <person name="Riley R."/>
            <person name="Labutti K."/>
            <person name="Andreopoulos B."/>
            <person name="Lipzen A."/>
            <person name="Chen C."/>
            <person name="Yanf M."/>
            <person name="Daum C."/>
            <person name="Ng V."/>
            <person name="Clum A."/>
            <person name="Steindorff A."/>
            <person name="Ohm R."/>
            <person name="Martin F."/>
            <person name="Silar P."/>
            <person name="Natvig D."/>
            <person name="Lalanne C."/>
            <person name="Gautier V."/>
            <person name="Ament-Velasquez S.L."/>
            <person name="Kruys A."/>
            <person name="Hutchinson M.I."/>
            <person name="Powell A.J."/>
            <person name="Barry K."/>
            <person name="Miller A.N."/>
            <person name="Grigoriev I.V."/>
            <person name="Debuchy R."/>
            <person name="Gladieux P."/>
            <person name="Thoren M.H."/>
            <person name="Johannesson H."/>
        </authorList>
    </citation>
    <scope>NUCLEOTIDE SEQUENCE</scope>
    <source>
        <strain evidence="5">CBS 540.89</strain>
    </source>
</reference>
<dbReference type="PANTHER" id="PTHR45641:SF19">
    <property type="entry name" value="NEPHROCYSTIN-3"/>
    <property type="match status" value="1"/>
</dbReference>
<feature type="domain" description="DUF7779" evidence="4">
    <location>
        <begin position="60"/>
        <end position="142"/>
    </location>
</feature>
<dbReference type="Pfam" id="PF13181">
    <property type="entry name" value="TPR_8"/>
    <property type="match status" value="1"/>
</dbReference>
<dbReference type="Proteomes" id="UP001172159">
    <property type="component" value="Unassembled WGS sequence"/>
</dbReference>
<dbReference type="Pfam" id="PF25000">
    <property type="entry name" value="DUF7779"/>
    <property type="match status" value="1"/>
</dbReference>
<dbReference type="AlphaFoldDB" id="A0AA40K397"/>
<evidence type="ECO:0000313" key="5">
    <source>
        <dbReference type="EMBL" id="KAK0744329.1"/>
    </source>
</evidence>
<feature type="repeat" description="TPR" evidence="3">
    <location>
        <begin position="286"/>
        <end position="319"/>
    </location>
</feature>
<comment type="caution">
    <text evidence="5">The sequence shown here is derived from an EMBL/GenBank/DDBJ whole genome shotgun (WGS) entry which is preliminary data.</text>
</comment>
<protein>
    <recommendedName>
        <fullName evidence="4">DUF7779 domain-containing protein</fullName>
    </recommendedName>
</protein>
<dbReference type="InterPro" id="IPR056681">
    <property type="entry name" value="DUF7779"/>
</dbReference>
<name>A0AA40K397_9PEZI</name>
<evidence type="ECO:0000256" key="1">
    <source>
        <dbReference type="ARBA" id="ARBA00022737"/>
    </source>
</evidence>
<dbReference type="PROSITE" id="PS50005">
    <property type="entry name" value="TPR"/>
    <property type="match status" value="1"/>
</dbReference>
<dbReference type="Gene3D" id="1.25.40.10">
    <property type="entry name" value="Tetratricopeptide repeat domain"/>
    <property type="match status" value="2"/>
</dbReference>
<dbReference type="InterPro" id="IPR019734">
    <property type="entry name" value="TPR_rpt"/>
</dbReference>
<evidence type="ECO:0000256" key="2">
    <source>
        <dbReference type="ARBA" id="ARBA00022803"/>
    </source>
</evidence>
<dbReference type="SMART" id="SM00028">
    <property type="entry name" value="TPR"/>
    <property type="match status" value="6"/>
</dbReference>
<dbReference type="InterPro" id="IPR011990">
    <property type="entry name" value="TPR-like_helical_dom_sf"/>
</dbReference>
<accession>A0AA40K397</accession>
<evidence type="ECO:0000259" key="4">
    <source>
        <dbReference type="Pfam" id="PF25000"/>
    </source>
</evidence>
<dbReference type="SUPFAM" id="SSF48452">
    <property type="entry name" value="TPR-like"/>
    <property type="match status" value="2"/>
</dbReference>
<organism evidence="5 6">
    <name type="scientific">Apiosordaria backusii</name>
    <dbReference type="NCBI Taxonomy" id="314023"/>
    <lineage>
        <taxon>Eukaryota</taxon>
        <taxon>Fungi</taxon>
        <taxon>Dikarya</taxon>
        <taxon>Ascomycota</taxon>
        <taxon>Pezizomycotina</taxon>
        <taxon>Sordariomycetes</taxon>
        <taxon>Sordariomycetidae</taxon>
        <taxon>Sordariales</taxon>
        <taxon>Lasiosphaeriaceae</taxon>
        <taxon>Apiosordaria</taxon>
    </lineage>
</organism>
<evidence type="ECO:0000313" key="6">
    <source>
        <dbReference type="Proteomes" id="UP001172159"/>
    </source>
</evidence>
<proteinExistence type="predicted"/>
<dbReference type="EMBL" id="JAUKTV010000002">
    <property type="protein sequence ID" value="KAK0744329.1"/>
    <property type="molecule type" value="Genomic_DNA"/>
</dbReference>
<keyword evidence="2 3" id="KW-0802">TPR repeat</keyword>